<sequence>MKRTSLIDSARIAAGGLKDFASGLATPTVRLGVTGLARAGKTVFITALVHALLNQTRLPLFDAQAQGRISRAYLEPQPDDDLPRFAYEDHLAALTAEDRRWPESTRRISQLRLTLDYTPQGFIARNFGRDRVHIDIVDYPGEWLLDLPLLGLSYQEWSAETLASSRVSPRLALARDWHSLLAALDPMKPADEQQAVKAAELFTSYLARGRGTDVSLSALPPGRFLMPGDLAGSPLLTFAPLDVTADASFPRGSLGALMARRYDSYVAKVVKPFFFGHFARLDRQIILVDALTALNAGADAMRDLQKALADVLAAFRQGANSWASALVGRRIDRIVFAAAKADLIHHTSHDRLEAILGLIVKDAAARAEYSGADIDIAALAAIRATREATLRQKGEDLPCIVGIPQRGETIGTETFDGETEAAIFPGDLPANPEEALRGGLEGALRFVKFRPPLTAGRSFPHIRLDRTLEFLLGDRFR</sequence>
<evidence type="ECO:0000313" key="1">
    <source>
        <dbReference type="EMBL" id="MBK1865306.1"/>
    </source>
</evidence>
<gene>
    <name evidence="1" type="ORF">JHL16_02995</name>
</gene>
<reference evidence="1" key="1">
    <citation type="submission" date="2021-01" db="EMBL/GenBank/DDBJ databases">
        <authorList>
            <person name="Sun Q."/>
        </authorList>
    </citation>
    <scope>NUCLEOTIDE SEQUENCE</scope>
    <source>
        <strain evidence="1">YIM B02566</strain>
    </source>
</reference>
<name>A0ACC5QY38_9HYPH</name>
<comment type="caution">
    <text evidence="1">The sequence shown here is derived from an EMBL/GenBank/DDBJ whole genome shotgun (WGS) entry which is preliminary data.</text>
</comment>
<dbReference type="EMBL" id="JAENHL010000004">
    <property type="protein sequence ID" value="MBK1865306.1"/>
    <property type="molecule type" value="Genomic_DNA"/>
</dbReference>
<protein>
    <submittedName>
        <fullName evidence="1">YcjX family protein</fullName>
    </submittedName>
</protein>
<organism evidence="1 2">
    <name type="scientific">Taklimakanibacter albus</name>
    <dbReference type="NCBI Taxonomy" id="2800327"/>
    <lineage>
        <taxon>Bacteria</taxon>
        <taxon>Pseudomonadati</taxon>
        <taxon>Pseudomonadota</taxon>
        <taxon>Alphaproteobacteria</taxon>
        <taxon>Hyphomicrobiales</taxon>
        <taxon>Aestuariivirgaceae</taxon>
        <taxon>Taklimakanibacter</taxon>
    </lineage>
</organism>
<accession>A0ACC5QY38</accession>
<keyword evidence="2" id="KW-1185">Reference proteome</keyword>
<proteinExistence type="predicted"/>
<dbReference type="Proteomes" id="UP000616151">
    <property type="component" value="Unassembled WGS sequence"/>
</dbReference>
<evidence type="ECO:0000313" key="2">
    <source>
        <dbReference type="Proteomes" id="UP000616151"/>
    </source>
</evidence>